<reference evidence="2" key="1">
    <citation type="journal article" date="2024" name="IScience">
        <title>Strigolactones Initiate the Formation of Haustorium-like Structures in Castilleja.</title>
        <authorList>
            <person name="Buerger M."/>
            <person name="Peterson D."/>
            <person name="Chory J."/>
        </authorList>
    </citation>
    <scope>NUCLEOTIDE SEQUENCE [LARGE SCALE GENOMIC DNA]</scope>
</reference>
<name>A0ABD3BY25_9LAMI</name>
<organism evidence="1 2">
    <name type="scientific">Castilleja foliolosa</name>
    <dbReference type="NCBI Taxonomy" id="1961234"/>
    <lineage>
        <taxon>Eukaryota</taxon>
        <taxon>Viridiplantae</taxon>
        <taxon>Streptophyta</taxon>
        <taxon>Embryophyta</taxon>
        <taxon>Tracheophyta</taxon>
        <taxon>Spermatophyta</taxon>
        <taxon>Magnoliopsida</taxon>
        <taxon>eudicotyledons</taxon>
        <taxon>Gunneridae</taxon>
        <taxon>Pentapetalae</taxon>
        <taxon>asterids</taxon>
        <taxon>lamiids</taxon>
        <taxon>Lamiales</taxon>
        <taxon>Orobanchaceae</taxon>
        <taxon>Pedicularideae</taxon>
        <taxon>Castillejinae</taxon>
        <taxon>Castilleja</taxon>
    </lineage>
</organism>
<sequence>MPRRRKSEQLAKKEAIAKNGLQIKDNTDGNLVVVQCVNQTKMDTEPAKHLAEVNMNVKRKRNRRRTKKTKIQSMEQTDKILNLNSSNGDHGGGINGRITESMAKVSEVSLEKESFVPGLVKDNENPSDLCTKEEDALLPEVSVNVKRKRKKIRTGKKKNKDEIRSMEQTDEVLNLHLSDGDHGSGINVRISEFMAQKSEVSLGKESSIPGLVKDNENPSDLCTKEDDALLPEVNVNVKRKRRRGKTEKTKNKDEIQSMEQTDAMLNLPLSDGDHGSGINGRITESMAKVSEVSLEKESFVPGLVKDNENPSDLCTKEEDALLPEVSVNVKRKRKKIRTGKKKNKDEIRSMEQTDEVLNLHLSDGDHGSGINVRISEFMAQKSEVSLGKESSIPGLVKDNENPSDLCTKEDDALLPEVNVNVKRKRKKRKTKKSKDKDEIRIMEQTDEMLNLQLSGGDHGSGINGRITESMAKVSEVSLEKESFVPGLLKDNENPSDLCTKEEDALLPDVAKVHVALN</sequence>
<comment type="caution">
    <text evidence="1">The sequence shown here is derived from an EMBL/GenBank/DDBJ whole genome shotgun (WGS) entry which is preliminary data.</text>
</comment>
<gene>
    <name evidence="1" type="ORF">CASFOL_033821</name>
</gene>
<dbReference type="AlphaFoldDB" id="A0ABD3BY25"/>
<evidence type="ECO:0000313" key="1">
    <source>
        <dbReference type="EMBL" id="KAL3622410.1"/>
    </source>
</evidence>
<proteinExistence type="predicted"/>
<keyword evidence="2" id="KW-1185">Reference proteome</keyword>
<dbReference type="Proteomes" id="UP001632038">
    <property type="component" value="Unassembled WGS sequence"/>
</dbReference>
<protein>
    <submittedName>
        <fullName evidence="1">Uncharacterized protein</fullName>
    </submittedName>
</protein>
<dbReference type="EMBL" id="JAVIJP010000060">
    <property type="protein sequence ID" value="KAL3622410.1"/>
    <property type="molecule type" value="Genomic_DNA"/>
</dbReference>
<accession>A0ABD3BY25</accession>
<evidence type="ECO:0000313" key="2">
    <source>
        <dbReference type="Proteomes" id="UP001632038"/>
    </source>
</evidence>